<dbReference type="EMBL" id="CP013729">
    <property type="protein sequence ID" value="ALV08151.1"/>
    <property type="molecule type" value="Genomic_DNA"/>
</dbReference>
<protein>
    <submittedName>
        <fullName evidence="1">Uncharacterized protein</fullName>
    </submittedName>
</protein>
<accession>A0A0U3LSY2</accession>
<reference evidence="1 2" key="1">
    <citation type="submission" date="2015-12" db="EMBL/GenBank/DDBJ databases">
        <title>Complete genome of Roseateles depolymerans KCTC 42856.</title>
        <authorList>
            <person name="Kim K.M."/>
        </authorList>
    </citation>
    <scope>NUCLEOTIDE SEQUENCE [LARGE SCALE GENOMIC DNA]</scope>
    <source>
        <strain evidence="1 2">KCTC 42856</strain>
    </source>
</reference>
<dbReference type="AlphaFoldDB" id="A0A0U3LSY2"/>
<evidence type="ECO:0000313" key="2">
    <source>
        <dbReference type="Proteomes" id="UP000060699"/>
    </source>
</evidence>
<evidence type="ECO:0000313" key="1">
    <source>
        <dbReference type="EMBL" id="ALV08151.1"/>
    </source>
</evidence>
<dbReference type="OrthoDB" id="9153329at2"/>
<dbReference type="STRING" id="76731.RD2015_3696"/>
<dbReference type="KEGG" id="rdp:RD2015_3696"/>
<keyword evidence="2" id="KW-1185">Reference proteome</keyword>
<name>A0A0U3LSY2_9BURK</name>
<dbReference type="RefSeq" id="WP_147306934.1">
    <property type="nucleotide sequence ID" value="NZ_CP013729.1"/>
</dbReference>
<sequence>MPSVTVRPWGAPGHTRTAGLILVAVVHVAMVAALVEGFRRHAAPKPPPLTQVQIDIARTPPPPVTPVETPPMPQIMEPTPRFVDVPDIPVTPPPVAPLISTETVTPTVPGNISPSTEGGAALSTGNTGGTAGTSGLATRDPVAPGLVCTSMGAPVMPAVQWSGEAAFRAVAEVQGGRVVAVDIRALQGGMDARTLRAFTASIETALRQTYVCPGNHRFQQDFGFRVD</sequence>
<proteinExistence type="predicted"/>
<gene>
    <name evidence="1" type="ORF">RD2015_3696</name>
</gene>
<dbReference type="Proteomes" id="UP000060699">
    <property type="component" value="Chromosome"/>
</dbReference>
<organism evidence="1 2">
    <name type="scientific">Roseateles depolymerans</name>
    <dbReference type="NCBI Taxonomy" id="76731"/>
    <lineage>
        <taxon>Bacteria</taxon>
        <taxon>Pseudomonadati</taxon>
        <taxon>Pseudomonadota</taxon>
        <taxon>Betaproteobacteria</taxon>
        <taxon>Burkholderiales</taxon>
        <taxon>Sphaerotilaceae</taxon>
        <taxon>Roseateles</taxon>
    </lineage>
</organism>